<dbReference type="Proteomes" id="UP001056120">
    <property type="component" value="Linkage Group LG02"/>
</dbReference>
<name>A0ACB9JY52_9ASTR</name>
<accession>A0ACB9JY52</accession>
<evidence type="ECO:0000313" key="2">
    <source>
        <dbReference type="Proteomes" id="UP001056120"/>
    </source>
</evidence>
<evidence type="ECO:0000313" key="1">
    <source>
        <dbReference type="EMBL" id="KAI3824932.1"/>
    </source>
</evidence>
<organism evidence="1 2">
    <name type="scientific">Smallanthus sonchifolius</name>
    <dbReference type="NCBI Taxonomy" id="185202"/>
    <lineage>
        <taxon>Eukaryota</taxon>
        <taxon>Viridiplantae</taxon>
        <taxon>Streptophyta</taxon>
        <taxon>Embryophyta</taxon>
        <taxon>Tracheophyta</taxon>
        <taxon>Spermatophyta</taxon>
        <taxon>Magnoliopsida</taxon>
        <taxon>eudicotyledons</taxon>
        <taxon>Gunneridae</taxon>
        <taxon>Pentapetalae</taxon>
        <taxon>asterids</taxon>
        <taxon>campanulids</taxon>
        <taxon>Asterales</taxon>
        <taxon>Asteraceae</taxon>
        <taxon>Asteroideae</taxon>
        <taxon>Heliantheae alliance</taxon>
        <taxon>Millerieae</taxon>
        <taxon>Smallanthus</taxon>
    </lineage>
</organism>
<comment type="caution">
    <text evidence="1">The sequence shown here is derived from an EMBL/GenBank/DDBJ whole genome shotgun (WGS) entry which is preliminary data.</text>
</comment>
<proteinExistence type="predicted"/>
<gene>
    <name evidence="1" type="ORF">L1987_06405</name>
</gene>
<dbReference type="EMBL" id="CM042019">
    <property type="protein sequence ID" value="KAI3824932.1"/>
    <property type="molecule type" value="Genomic_DNA"/>
</dbReference>
<reference evidence="1 2" key="2">
    <citation type="journal article" date="2022" name="Mol. Ecol. Resour.">
        <title>The genomes of chicory, endive, great burdock and yacon provide insights into Asteraceae paleo-polyploidization history and plant inulin production.</title>
        <authorList>
            <person name="Fan W."/>
            <person name="Wang S."/>
            <person name="Wang H."/>
            <person name="Wang A."/>
            <person name="Jiang F."/>
            <person name="Liu H."/>
            <person name="Zhao H."/>
            <person name="Xu D."/>
            <person name="Zhang Y."/>
        </authorList>
    </citation>
    <scope>NUCLEOTIDE SEQUENCE [LARGE SCALE GENOMIC DNA]</scope>
    <source>
        <strain evidence="2">cv. Yunnan</strain>
        <tissue evidence="1">Leaves</tissue>
    </source>
</reference>
<protein>
    <submittedName>
        <fullName evidence="1">Uncharacterized protein</fullName>
    </submittedName>
</protein>
<reference evidence="2" key="1">
    <citation type="journal article" date="2022" name="Mol. Ecol. Resour.">
        <title>The genomes of chicory, endive, great burdock and yacon provide insights into Asteraceae palaeo-polyploidization history and plant inulin production.</title>
        <authorList>
            <person name="Fan W."/>
            <person name="Wang S."/>
            <person name="Wang H."/>
            <person name="Wang A."/>
            <person name="Jiang F."/>
            <person name="Liu H."/>
            <person name="Zhao H."/>
            <person name="Xu D."/>
            <person name="Zhang Y."/>
        </authorList>
    </citation>
    <scope>NUCLEOTIDE SEQUENCE [LARGE SCALE GENOMIC DNA]</scope>
    <source>
        <strain evidence="2">cv. Yunnan</strain>
    </source>
</reference>
<keyword evidence="2" id="KW-1185">Reference proteome</keyword>
<sequence length="197" mass="22775">MGQIVFNFLSSTLDKERVDSQYPLISTKKIRLFGFELDPNKSGSTLSEQRSDEREEKSSMEVSKETKKFMCEYCFKWFVNSQALGGHQNAHKTQRMQKKRLLLQATKDTIEHLLQPYDQVINNHGINISFAGHEFSEPDITFGLYNEDLVTFKDISNSGYKHARRSRRMLSSLSNDDSKQSYKDLDLHLALSSYSTK</sequence>